<keyword evidence="4" id="KW-1185">Reference proteome</keyword>
<gene>
    <name evidence="3" type="ORF">CINCED_3A007298</name>
</gene>
<feature type="coiled-coil region" evidence="2">
    <location>
        <begin position="30"/>
        <end position="100"/>
    </location>
</feature>
<evidence type="ECO:0000256" key="2">
    <source>
        <dbReference type="SAM" id="Coils"/>
    </source>
</evidence>
<reference evidence="3 4" key="1">
    <citation type="submission" date="2019-08" db="EMBL/GenBank/DDBJ databases">
        <authorList>
            <person name="Alioto T."/>
            <person name="Alioto T."/>
            <person name="Gomez Garrido J."/>
        </authorList>
    </citation>
    <scope>NUCLEOTIDE SEQUENCE [LARGE SCALE GENOMIC DNA]</scope>
</reference>
<organism evidence="3 4">
    <name type="scientific">Cinara cedri</name>
    <dbReference type="NCBI Taxonomy" id="506608"/>
    <lineage>
        <taxon>Eukaryota</taxon>
        <taxon>Metazoa</taxon>
        <taxon>Ecdysozoa</taxon>
        <taxon>Arthropoda</taxon>
        <taxon>Hexapoda</taxon>
        <taxon>Insecta</taxon>
        <taxon>Pterygota</taxon>
        <taxon>Neoptera</taxon>
        <taxon>Paraneoptera</taxon>
        <taxon>Hemiptera</taxon>
        <taxon>Sternorrhyncha</taxon>
        <taxon>Aphidomorpha</taxon>
        <taxon>Aphidoidea</taxon>
        <taxon>Aphididae</taxon>
        <taxon>Lachninae</taxon>
        <taxon>Cinara</taxon>
    </lineage>
</organism>
<protein>
    <submittedName>
        <fullName evidence="3">Axonemal dynein light chain</fullName>
    </submittedName>
</protein>
<evidence type="ECO:0000313" key="4">
    <source>
        <dbReference type="Proteomes" id="UP000325440"/>
    </source>
</evidence>
<dbReference type="Pfam" id="PF10211">
    <property type="entry name" value="Ax_dynein_light"/>
    <property type="match status" value="1"/>
</dbReference>
<dbReference type="AlphaFoldDB" id="A0A5E4M3P3"/>
<evidence type="ECO:0000313" key="3">
    <source>
        <dbReference type="EMBL" id="VVC25864.1"/>
    </source>
</evidence>
<accession>A0A5E4M3P3</accession>
<keyword evidence="1 2" id="KW-0175">Coiled coil</keyword>
<dbReference type="EMBL" id="CABPRJ010000021">
    <property type="protein sequence ID" value="VVC25864.1"/>
    <property type="molecule type" value="Genomic_DNA"/>
</dbReference>
<evidence type="ECO:0000256" key="1">
    <source>
        <dbReference type="ARBA" id="ARBA00023054"/>
    </source>
</evidence>
<name>A0A5E4M3P3_9HEMI</name>
<proteinExistence type="predicted"/>
<dbReference type="GO" id="GO:0005737">
    <property type="term" value="C:cytoplasm"/>
    <property type="evidence" value="ECO:0007669"/>
    <property type="project" value="UniProtKB-ARBA"/>
</dbReference>
<sequence>MFIFSGIRRIRRGKTVKTLTWFFWEAENKKINLEKETDILKEDNETLETKLAELKEKTFNMEREMAAAHNAEIKIHDEKMDVLKKSRRSFKAQLESLIRDDPEDLPED</sequence>
<dbReference type="InterPro" id="IPR019347">
    <property type="entry name" value="Axonemal_dynein_light_chain"/>
</dbReference>
<dbReference type="Proteomes" id="UP000325440">
    <property type="component" value="Unassembled WGS sequence"/>
</dbReference>